<dbReference type="GO" id="GO:0005637">
    <property type="term" value="C:nuclear inner membrane"/>
    <property type="evidence" value="ECO:0007669"/>
    <property type="project" value="TreeGrafter"/>
</dbReference>
<feature type="transmembrane region" description="Helical" evidence="8">
    <location>
        <begin position="465"/>
        <end position="483"/>
    </location>
</feature>
<evidence type="ECO:0000256" key="3">
    <source>
        <dbReference type="ARBA" id="ARBA00022676"/>
    </source>
</evidence>
<evidence type="ECO:0000313" key="10">
    <source>
        <dbReference type="WBParaSite" id="L893_g16300.t1"/>
    </source>
</evidence>
<dbReference type="InterPro" id="IPR018732">
    <property type="entry name" value="Dpy-19/Dpy-19-like"/>
</dbReference>
<evidence type="ECO:0000256" key="5">
    <source>
        <dbReference type="ARBA" id="ARBA00022692"/>
    </source>
</evidence>
<evidence type="ECO:0000256" key="1">
    <source>
        <dbReference type="ARBA" id="ARBA00004141"/>
    </source>
</evidence>
<dbReference type="AlphaFoldDB" id="A0A1I7YHB2"/>
<keyword evidence="9" id="KW-1185">Reference proteome</keyword>
<feature type="transmembrane region" description="Helical" evidence="8">
    <location>
        <begin position="426"/>
        <end position="444"/>
    </location>
</feature>
<keyword evidence="5 8" id="KW-0812">Transmembrane</keyword>
<dbReference type="PANTHER" id="PTHR31488:SF1">
    <property type="entry name" value="C-MANNOSYLTRANSFERASE DPY19L1"/>
    <property type="match status" value="1"/>
</dbReference>
<feature type="transmembrane region" description="Helical" evidence="8">
    <location>
        <begin position="324"/>
        <end position="342"/>
    </location>
</feature>
<proteinExistence type="inferred from homology"/>
<dbReference type="InterPro" id="IPR047462">
    <property type="entry name" value="Dpy19"/>
</dbReference>
<dbReference type="WBParaSite" id="L893_g16300.t1">
    <property type="protein sequence ID" value="L893_g16300.t1"/>
    <property type="gene ID" value="L893_g16300"/>
</dbReference>
<comment type="similarity">
    <text evidence="2">Belongs to the dpy-19 family.</text>
</comment>
<keyword evidence="6 8" id="KW-1133">Transmembrane helix</keyword>
<dbReference type="PANTHER" id="PTHR31488">
    <property type="entry name" value="DPY-19-LIKE 1, LIKE (H. SAPIENS)"/>
    <property type="match status" value="1"/>
</dbReference>
<accession>A0A1I7YHB2</accession>
<name>A0A1I7YHB2_9BILA</name>
<evidence type="ECO:0000256" key="4">
    <source>
        <dbReference type="ARBA" id="ARBA00022679"/>
    </source>
</evidence>
<evidence type="ECO:0000256" key="6">
    <source>
        <dbReference type="ARBA" id="ARBA00022989"/>
    </source>
</evidence>
<keyword evidence="7 8" id="KW-0472">Membrane</keyword>
<protein>
    <submittedName>
        <fullName evidence="10">C-mannosyltransferase</fullName>
    </submittedName>
</protein>
<dbReference type="Proteomes" id="UP000095287">
    <property type="component" value="Unplaced"/>
</dbReference>
<organism evidence="9 10">
    <name type="scientific">Steinernema glaseri</name>
    <dbReference type="NCBI Taxonomy" id="37863"/>
    <lineage>
        <taxon>Eukaryota</taxon>
        <taxon>Metazoa</taxon>
        <taxon>Ecdysozoa</taxon>
        <taxon>Nematoda</taxon>
        <taxon>Chromadorea</taxon>
        <taxon>Rhabditida</taxon>
        <taxon>Tylenchina</taxon>
        <taxon>Panagrolaimomorpha</taxon>
        <taxon>Strongyloidoidea</taxon>
        <taxon>Steinernematidae</taxon>
        <taxon>Steinernema</taxon>
    </lineage>
</organism>
<feature type="transmembrane region" description="Helical" evidence="8">
    <location>
        <begin position="354"/>
        <end position="374"/>
    </location>
</feature>
<keyword evidence="4" id="KW-0808">Transferase</keyword>
<reference evidence="10" key="1">
    <citation type="submission" date="2016-11" db="UniProtKB">
        <authorList>
            <consortium name="WormBaseParasite"/>
        </authorList>
    </citation>
    <scope>IDENTIFICATION</scope>
</reference>
<comment type="subcellular location">
    <subcellularLocation>
        <location evidence="1">Membrane</location>
        <topology evidence="1">Multi-pass membrane protein</topology>
    </subcellularLocation>
</comment>
<evidence type="ECO:0000256" key="2">
    <source>
        <dbReference type="ARBA" id="ARBA00008744"/>
    </source>
</evidence>
<sequence>MFTNKTDCLRCLWPEAQIDTKSAFDLQPPARSALSQMRVARFRALILSIGHASYLSNLFENDRHFSHLADFEREMAYRTEMGLYYSYYKTIANAPSFANGIHAIVYDNVTEYGHTINTLNRFNLYPEVIFGAAYRVFKKLSDTFKWRNEICYQVNRGYNLPPVNSCEGIGNQHYFYINHVFAVAGTVLGSVFLLGVILGDGFWGGCLAATAFMFNHGEATRVQWTPPLRESWAYPFILAQIALVSYVLKNRLSGCFHTLSIALLSATCMLFWQFSQFAFATQVACLYATYILDFVPFSTMATVIRAHALSFLLSYGLLFGNEMLLTSMLLSSIVTVMILIFSDRLLTRITFRPVYLLLTGVLFLAGTVGIKLAIGNFLAIEDDAHIFEILKSKFTDFANFHTRLYTCAAEFDFIQAETVTKLSKTLLLPSGLASLVLVGLLLLNQELPHFLWRSTASRQKQFGEVVYNTLQLLCFTLMAVLIMRLKLFATPQLCVFTALIANTRFFPHVFVYFKVPSWLQKAAVIALIAAMTTSGVANVRQQLSISGEYSNPDQEMLFEWIQTNTPKEAVFAGTMPVMANVKLSTERPIVNHPHYEHKALRDRTLKVYSMFSKKPLLQVHKTLVDMKVNFFIYQAGWCQPHHSRPECSYRSMWDLEDPENKERESLCDVISTALKTGKHEGLSPLSVVYNAHNYVVFKVQ</sequence>
<evidence type="ECO:0000313" key="9">
    <source>
        <dbReference type="Proteomes" id="UP000095287"/>
    </source>
</evidence>
<dbReference type="Pfam" id="PF10034">
    <property type="entry name" value="Dpy19"/>
    <property type="match status" value="1"/>
</dbReference>
<keyword evidence="3" id="KW-0328">Glycosyltransferase</keyword>
<evidence type="ECO:0000256" key="7">
    <source>
        <dbReference type="ARBA" id="ARBA00023136"/>
    </source>
</evidence>
<dbReference type="CDD" id="cd20177">
    <property type="entry name" value="Dpy19"/>
    <property type="match status" value="1"/>
</dbReference>
<evidence type="ECO:0000256" key="8">
    <source>
        <dbReference type="SAM" id="Phobius"/>
    </source>
</evidence>
<dbReference type="GO" id="GO:0000030">
    <property type="term" value="F:mannosyltransferase activity"/>
    <property type="evidence" value="ECO:0007669"/>
    <property type="project" value="InterPro"/>
</dbReference>
<feature type="transmembrane region" description="Helical" evidence="8">
    <location>
        <begin position="180"/>
        <end position="212"/>
    </location>
</feature>
<feature type="transmembrane region" description="Helical" evidence="8">
    <location>
        <begin position="255"/>
        <end position="272"/>
    </location>
</feature>